<proteinExistence type="predicted"/>
<dbReference type="PANTHER" id="PTHR12697:SF5">
    <property type="entry name" value="DEOXYHYPUSINE HYDROXYLASE"/>
    <property type="match status" value="1"/>
</dbReference>
<keyword evidence="2" id="KW-1185">Reference proteome</keyword>
<dbReference type="Pfam" id="PF13646">
    <property type="entry name" value="HEAT_2"/>
    <property type="match status" value="1"/>
</dbReference>
<dbReference type="GO" id="GO:0016491">
    <property type="term" value="F:oxidoreductase activity"/>
    <property type="evidence" value="ECO:0007669"/>
    <property type="project" value="TreeGrafter"/>
</dbReference>
<dbReference type="KEGG" id="samy:DB32_001520"/>
<dbReference type="SUPFAM" id="SSF48371">
    <property type="entry name" value="ARM repeat"/>
    <property type="match status" value="1"/>
</dbReference>
<dbReference type="AlphaFoldDB" id="A0A0F6W0U9"/>
<dbReference type="Gene3D" id="1.25.10.10">
    <property type="entry name" value="Leucine-rich Repeat Variant"/>
    <property type="match status" value="3"/>
</dbReference>
<dbReference type="EMBL" id="CP011125">
    <property type="protein sequence ID" value="AKF04371.1"/>
    <property type="molecule type" value="Genomic_DNA"/>
</dbReference>
<dbReference type="Proteomes" id="UP000034883">
    <property type="component" value="Chromosome"/>
</dbReference>
<reference evidence="1 2" key="1">
    <citation type="submission" date="2015-03" db="EMBL/GenBank/DDBJ databases">
        <title>Genome assembly of Sandaracinus amylolyticus DSM 53668.</title>
        <authorList>
            <person name="Sharma G."/>
            <person name="Subramanian S."/>
        </authorList>
    </citation>
    <scope>NUCLEOTIDE SEQUENCE [LARGE SCALE GENOMIC DNA]</scope>
    <source>
        <strain evidence="1 2">DSM 53668</strain>
    </source>
</reference>
<dbReference type="InterPro" id="IPR016024">
    <property type="entry name" value="ARM-type_fold"/>
</dbReference>
<dbReference type="RefSeq" id="WP_053231723.1">
    <property type="nucleotide sequence ID" value="NZ_CP011125.1"/>
</dbReference>
<protein>
    <submittedName>
        <fullName evidence="1">HEAT repeat protein</fullName>
    </submittedName>
</protein>
<dbReference type="PANTHER" id="PTHR12697">
    <property type="entry name" value="PBS LYASE HEAT-LIKE PROTEIN"/>
    <property type="match status" value="1"/>
</dbReference>
<dbReference type="InterPro" id="IPR004155">
    <property type="entry name" value="PBS_lyase_HEAT"/>
</dbReference>
<dbReference type="InterPro" id="IPR011989">
    <property type="entry name" value="ARM-like"/>
</dbReference>
<sequence length="430" mass="45413">MSAIVVAVWLGACAGPARSATSTALERGSLVEALDEYDRMRQLDGPDRELLGRIAALLLEQEAGGADRELRRQAIQELAGSGTAGEPVLQRIAHGDGASRVIALEALARRGDDRAALELRSFADDEDADARAASVLGMDPEEDRDALLEAIRWPNARARENAASKLAALVPDGEARAALEETSRVDPEPAVRGAAVRALGGYGPPALVALRERLSDPVPSVRMAAVDALIRADRDQAWAALGSLFETPPSSQGIEAARLMLVRARQGDEDRGARAYLLSALRAGEPSLRAQAGVALVSLEPSDDLRRVLSEALGREDDPGAKLSIARALLQQEGAEDEARGALRGLMQSGLEMSALQAAGVLAERGDDEAKAILAAFLRRPDPMLRRAAARALARDAMRPDDARSAMRDHDAQVRIGAAGAILAASNEDA</sequence>
<organism evidence="1 2">
    <name type="scientific">Sandaracinus amylolyticus</name>
    <dbReference type="NCBI Taxonomy" id="927083"/>
    <lineage>
        <taxon>Bacteria</taxon>
        <taxon>Pseudomonadati</taxon>
        <taxon>Myxococcota</taxon>
        <taxon>Polyangia</taxon>
        <taxon>Polyangiales</taxon>
        <taxon>Sandaracinaceae</taxon>
        <taxon>Sandaracinus</taxon>
    </lineage>
</organism>
<dbReference type="SMART" id="SM00567">
    <property type="entry name" value="EZ_HEAT"/>
    <property type="match status" value="4"/>
</dbReference>
<accession>A0A0F6W0U9</accession>
<evidence type="ECO:0000313" key="2">
    <source>
        <dbReference type="Proteomes" id="UP000034883"/>
    </source>
</evidence>
<evidence type="ECO:0000313" key="1">
    <source>
        <dbReference type="EMBL" id="AKF04371.1"/>
    </source>
</evidence>
<name>A0A0F6W0U9_9BACT</name>
<dbReference type="STRING" id="927083.DB32_001520"/>
<gene>
    <name evidence="1" type="ORF">DB32_001520</name>
</gene>